<accession>A0ABX1ZAI5</accession>
<dbReference type="SUPFAM" id="SSF55144">
    <property type="entry name" value="LigT-like"/>
    <property type="match status" value="1"/>
</dbReference>
<dbReference type="InterPro" id="IPR004175">
    <property type="entry name" value="RNA_CPDase"/>
</dbReference>
<feature type="region of interest" description="Disordered" evidence="3">
    <location>
        <begin position="1"/>
        <end position="39"/>
    </location>
</feature>
<feature type="active site" description="Proton acceptor" evidence="2">
    <location>
        <position position="170"/>
    </location>
</feature>
<name>A0ABX1ZAI5_9BACL</name>
<dbReference type="Gene3D" id="3.90.1140.10">
    <property type="entry name" value="Cyclic phosphodiesterase"/>
    <property type="match status" value="1"/>
</dbReference>
<comment type="caution">
    <text evidence="4">The sequence shown here is derived from an EMBL/GenBank/DDBJ whole genome shotgun (WGS) entry which is preliminary data.</text>
</comment>
<evidence type="ECO:0000313" key="4">
    <source>
        <dbReference type="EMBL" id="NOU88928.1"/>
    </source>
</evidence>
<evidence type="ECO:0000313" key="5">
    <source>
        <dbReference type="Proteomes" id="UP000658690"/>
    </source>
</evidence>
<keyword evidence="1 2" id="KW-0378">Hydrolase</keyword>
<proteinExistence type="inferred from homology"/>
<comment type="similarity">
    <text evidence="2">Belongs to the 2H phosphoesterase superfamily. ThpR family.</text>
</comment>
<dbReference type="HAMAP" id="MF_01940">
    <property type="entry name" value="RNA_CPDase"/>
    <property type="match status" value="1"/>
</dbReference>
<dbReference type="EC" id="3.1.4.58" evidence="2"/>
<dbReference type="EMBL" id="WHOC01000137">
    <property type="protein sequence ID" value="NOU88928.1"/>
    <property type="molecule type" value="Genomic_DNA"/>
</dbReference>
<evidence type="ECO:0000256" key="3">
    <source>
        <dbReference type="SAM" id="MobiDB-lite"/>
    </source>
</evidence>
<organism evidence="4 5">
    <name type="scientific">Paenibacillus germinis</name>
    <dbReference type="NCBI Taxonomy" id="2654979"/>
    <lineage>
        <taxon>Bacteria</taxon>
        <taxon>Bacillati</taxon>
        <taxon>Bacillota</taxon>
        <taxon>Bacilli</taxon>
        <taxon>Bacillales</taxon>
        <taxon>Paenibacillaceae</taxon>
        <taxon>Paenibacillus</taxon>
    </lineage>
</organism>
<reference evidence="4 5" key="1">
    <citation type="submission" date="2019-10" db="EMBL/GenBank/DDBJ databases">
        <title>Description of Paenibacillus choica sp. nov.</title>
        <authorList>
            <person name="Carlier A."/>
            <person name="Qi S."/>
        </authorList>
    </citation>
    <scope>NUCLEOTIDE SEQUENCE [LARGE SCALE GENOMIC DNA]</scope>
    <source>
        <strain evidence="4 5">LMG 31460</strain>
    </source>
</reference>
<dbReference type="Pfam" id="PF13563">
    <property type="entry name" value="2_5_RNA_ligase2"/>
    <property type="match status" value="1"/>
</dbReference>
<sequence>MTLLDTIGESSTNAANSEKSNTLSSTNASSSTNNSSSTNASETYRLFVGIQLPQDVQRELEIWKDSIQNVLPFQKWTHPQDVHVTLSFLGDASAETAEALAADLRQLAAAALPLTLHAEGLGVFGPPAAPSILWAGLAGDLDALAALQREVAGVCARHGFPAEARAYRPHLTLARRYRTAAGPFKRSALAAVGAPTGGWPAWQVEDIVLYRSHLGRQPAYEPLGVFPFEEQQAT</sequence>
<dbReference type="Proteomes" id="UP000658690">
    <property type="component" value="Unassembled WGS sequence"/>
</dbReference>
<keyword evidence="5" id="KW-1185">Reference proteome</keyword>
<evidence type="ECO:0000256" key="2">
    <source>
        <dbReference type="HAMAP-Rule" id="MF_01940"/>
    </source>
</evidence>
<dbReference type="NCBIfam" id="TIGR02258">
    <property type="entry name" value="2_5_ligase"/>
    <property type="match status" value="1"/>
</dbReference>
<dbReference type="InterPro" id="IPR009097">
    <property type="entry name" value="Cyclic_Pdiesterase"/>
</dbReference>
<dbReference type="PANTHER" id="PTHR35561:SF1">
    <property type="entry name" value="RNA 2',3'-CYCLIC PHOSPHODIESTERASE"/>
    <property type="match status" value="1"/>
</dbReference>
<evidence type="ECO:0000256" key="1">
    <source>
        <dbReference type="ARBA" id="ARBA00022801"/>
    </source>
</evidence>
<dbReference type="PANTHER" id="PTHR35561">
    <property type="entry name" value="RNA 2',3'-CYCLIC PHOSPHODIESTERASE"/>
    <property type="match status" value="1"/>
</dbReference>
<feature type="compositionally biased region" description="Polar residues" evidence="3">
    <location>
        <begin position="8"/>
        <end position="19"/>
    </location>
</feature>
<comment type="catalytic activity">
    <reaction evidence="2">
        <text>a 3'-end 2',3'-cyclophospho-ribonucleotide-RNA + H2O = a 3'-end 2'-phospho-ribonucleotide-RNA + H(+)</text>
        <dbReference type="Rhea" id="RHEA:11828"/>
        <dbReference type="Rhea" id="RHEA-COMP:10464"/>
        <dbReference type="Rhea" id="RHEA-COMP:17353"/>
        <dbReference type="ChEBI" id="CHEBI:15377"/>
        <dbReference type="ChEBI" id="CHEBI:15378"/>
        <dbReference type="ChEBI" id="CHEBI:83064"/>
        <dbReference type="ChEBI" id="CHEBI:173113"/>
        <dbReference type="EC" id="3.1.4.58"/>
    </reaction>
</comment>
<feature type="short sequence motif" description="HXTX 1" evidence="2">
    <location>
        <begin position="83"/>
        <end position="86"/>
    </location>
</feature>
<comment type="function">
    <text evidence="2">Hydrolyzes RNA 2',3'-cyclic phosphodiester to an RNA 2'-phosphomonoester.</text>
</comment>
<protein>
    <recommendedName>
        <fullName evidence="2">RNA 2',3'-cyclic phosphodiesterase</fullName>
        <shortName evidence="2">RNA 2',3'-CPDase</shortName>
        <ecNumber evidence="2">3.1.4.58</ecNumber>
    </recommendedName>
</protein>
<gene>
    <name evidence="4" type="primary">thpR</name>
    <name evidence="4" type="ORF">GC102_24735</name>
</gene>
<feature type="short sequence motif" description="HXTX 2" evidence="2">
    <location>
        <begin position="170"/>
        <end position="173"/>
    </location>
</feature>
<feature type="compositionally biased region" description="Low complexity" evidence="3">
    <location>
        <begin position="20"/>
        <end position="39"/>
    </location>
</feature>
<feature type="active site" description="Proton donor" evidence="2">
    <location>
        <position position="83"/>
    </location>
</feature>